<proteinExistence type="predicted"/>
<gene>
    <name evidence="1" type="ORF">AAE021_14715</name>
</gene>
<dbReference type="EMBL" id="CP151657">
    <property type="protein sequence ID" value="WZP15397.1"/>
    <property type="molecule type" value="Genomic_DNA"/>
</dbReference>
<keyword evidence="2" id="KW-1185">Reference proteome</keyword>
<evidence type="ECO:0000313" key="2">
    <source>
        <dbReference type="Proteomes" id="UP001448858"/>
    </source>
</evidence>
<name>A0ABZ2ZT99_9MICC</name>
<sequence>MSDEIMPRPAPATHGGGPLGRLAHMVSVFYGDAERDRVTEPVRHLHDPVEDEIDRQLASISVETDTGGRHYGVRRTLPVEPNPAGPAVTYRYFANRPPLNAPEL</sequence>
<evidence type="ECO:0000313" key="1">
    <source>
        <dbReference type="EMBL" id="WZP15397.1"/>
    </source>
</evidence>
<protein>
    <submittedName>
        <fullName evidence="1">Uncharacterized protein</fullName>
    </submittedName>
</protein>
<dbReference type="RefSeq" id="WP_342023060.1">
    <property type="nucleotide sequence ID" value="NZ_CP151657.1"/>
</dbReference>
<reference evidence="1 2" key="1">
    <citation type="submission" date="2024-04" db="EMBL/GenBank/DDBJ databases">
        <title>Arthrobacter sp. from Plains bison fecal sample.</title>
        <authorList>
            <person name="Ruzzini A."/>
        </authorList>
    </citation>
    <scope>NUCLEOTIDE SEQUENCE [LARGE SCALE GENOMIC DNA]</scope>
    <source>
        <strain evidence="1 2">EINP1</strain>
    </source>
</reference>
<accession>A0ABZ2ZT99</accession>
<organism evidence="1 2">
    <name type="scientific">Arthrobacter citreus</name>
    <dbReference type="NCBI Taxonomy" id="1670"/>
    <lineage>
        <taxon>Bacteria</taxon>
        <taxon>Bacillati</taxon>
        <taxon>Actinomycetota</taxon>
        <taxon>Actinomycetes</taxon>
        <taxon>Micrococcales</taxon>
        <taxon>Micrococcaceae</taxon>
        <taxon>Arthrobacter</taxon>
    </lineage>
</organism>
<dbReference type="Proteomes" id="UP001448858">
    <property type="component" value="Chromosome"/>
</dbReference>